<dbReference type="Proteomes" id="UP000314294">
    <property type="component" value="Unassembled WGS sequence"/>
</dbReference>
<organism evidence="1 2">
    <name type="scientific">Liparis tanakae</name>
    <name type="common">Tanaka's snailfish</name>
    <dbReference type="NCBI Taxonomy" id="230148"/>
    <lineage>
        <taxon>Eukaryota</taxon>
        <taxon>Metazoa</taxon>
        <taxon>Chordata</taxon>
        <taxon>Craniata</taxon>
        <taxon>Vertebrata</taxon>
        <taxon>Euteleostomi</taxon>
        <taxon>Actinopterygii</taxon>
        <taxon>Neopterygii</taxon>
        <taxon>Teleostei</taxon>
        <taxon>Neoteleostei</taxon>
        <taxon>Acanthomorphata</taxon>
        <taxon>Eupercaria</taxon>
        <taxon>Perciformes</taxon>
        <taxon>Cottioidei</taxon>
        <taxon>Cottales</taxon>
        <taxon>Liparidae</taxon>
        <taxon>Liparis</taxon>
    </lineage>
</organism>
<comment type="caution">
    <text evidence="1">The sequence shown here is derived from an EMBL/GenBank/DDBJ whole genome shotgun (WGS) entry which is preliminary data.</text>
</comment>
<proteinExistence type="predicted"/>
<gene>
    <name evidence="1" type="ORF">EYF80_046721</name>
</gene>
<evidence type="ECO:0000313" key="2">
    <source>
        <dbReference type="Proteomes" id="UP000314294"/>
    </source>
</evidence>
<reference evidence="1 2" key="1">
    <citation type="submission" date="2019-03" db="EMBL/GenBank/DDBJ databases">
        <title>First draft genome of Liparis tanakae, snailfish: a comprehensive survey of snailfish specific genes.</title>
        <authorList>
            <person name="Kim W."/>
            <person name="Song I."/>
            <person name="Jeong J.-H."/>
            <person name="Kim D."/>
            <person name="Kim S."/>
            <person name="Ryu S."/>
            <person name="Song J.Y."/>
            <person name="Lee S.K."/>
        </authorList>
    </citation>
    <scope>NUCLEOTIDE SEQUENCE [LARGE SCALE GENOMIC DNA]</scope>
    <source>
        <tissue evidence="1">Muscle</tissue>
    </source>
</reference>
<name>A0A4Z2FPD4_9TELE</name>
<dbReference type="EMBL" id="SRLO01000991">
    <property type="protein sequence ID" value="TNN43087.1"/>
    <property type="molecule type" value="Genomic_DNA"/>
</dbReference>
<keyword evidence="2" id="KW-1185">Reference proteome</keyword>
<accession>A0A4Z2FPD4</accession>
<protein>
    <submittedName>
        <fullName evidence="1">Uncharacterized protein</fullName>
    </submittedName>
</protein>
<evidence type="ECO:0000313" key="1">
    <source>
        <dbReference type="EMBL" id="TNN43087.1"/>
    </source>
</evidence>
<dbReference type="AlphaFoldDB" id="A0A4Z2FPD4"/>
<sequence length="116" mass="13030">MSQQLHMLLLWQSDENPGCAEGFVSTVETLHREKDLRPEVSRWKRNLASSVWCFLPASLRHIRLFSTLTTKVTGSLGFPNSPLDFVVRTVSPLFARSSISIAELSKDITLVYPPDG</sequence>